<keyword evidence="2" id="KW-1133">Transmembrane helix</keyword>
<keyword evidence="2" id="KW-0812">Transmembrane</keyword>
<dbReference type="RefSeq" id="WP_190043938.1">
    <property type="nucleotide sequence ID" value="NZ_BNBE01000003.1"/>
</dbReference>
<keyword evidence="2" id="KW-0472">Membrane</keyword>
<accession>A0A919BVY9</accession>
<dbReference type="AlphaFoldDB" id="A0A919BVY9"/>
<feature type="transmembrane region" description="Helical" evidence="2">
    <location>
        <begin position="20"/>
        <end position="39"/>
    </location>
</feature>
<evidence type="ECO:0000256" key="1">
    <source>
        <dbReference type="SAM" id="MobiDB-lite"/>
    </source>
</evidence>
<feature type="region of interest" description="Disordered" evidence="1">
    <location>
        <begin position="47"/>
        <end position="66"/>
    </location>
</feature>
<evidence type="ECO:0000313" key="4">
    <source>
        <dbReference type="Proteomes" id="UP000632849"/>
    </source>
</evidence>
<sequence>MQPSAAPDPVDLAHTHARPLHWLATATATAAVVALAGVLTPRAAEADTTTTAAPAPAAPGPAAAPDADTAVYPLRCGGGAHTVARRATGDLDGDKNPETVAVVHCEAGSGTPPAGLYVLTRGRGEGAPARVVATLVDPREQRSVTGLEIREGAVRATLLGYSSPDVPRCCPDEKEQVGWEWTGGAFVRTTGAGALGA</sequence>
<proteinExistence type="predicted"/>
<keyword evidence="4" id="KW-1185">Reference proteome</keyword>
<organism evidence="3 4">
    <name type="scientific">Streptomyces filamentosus</name>
    <name type="common">Streptomyces roseosporus</name>
    <dbReference type="NCBI Taxonomy" id="67294"/>
    <lineage>
        <taxon>Bacteria</taxon>
        <taxon>Bacillati</taxon>
        <taxon>Actinomycetota</taxon>
        <taxon>Actinomycetes</taxon>
        <taxon>Kitasatosporales</taxon>
        <taxon>Streptomycetaceae</taxon>
        <taxon>Streptomyces</taxon>
    </lineage>
</organism>
<evidence type="ECO:0000256" key="2">
    <source>
        <dbReference type="SAM" id="Phobius"/>
    </source>
</evidence>
<evidence type="ECO:0000313" key="3">
    <source>
        <dbReference type="EMBL" id="GHG19976.1"/>
    </source>
</evidence>
<protein>
    <recommendedName>
        <fullName evidence="5">Secreted protein</fullName>
    </recommendedName>
</protein>
<reference evidence="3" key="1">
    <citation type="journal article" date="2014" name="Int. J. Syst. Evol. Microbiol.">
        <title>Complete genome sequence of Corynebacterium casei LMG S-19264T (=DSM 44701T), isolated from a smear-ripened cheese.</title>
        <authorList>
            <consortium name="US DOE Joint Genome Institute (JGI-PGF)"/>
            <person name="Walter F."/>
            <person name="Albersmeier A."/>
            <person name="Kalinowski J."/>
            <person name="Ruckert C."/>
        </authorList>
    </citation>
    <scope>NUCLEOTIDE SEQUENCE</scope>
    <source>
        <strain evidence="3">JCM 4122</strain>
    </source>
</reference>
<gene>
    <name evidence="3" type="ORF">GCM10017667_63710</name>
</gene>
<dbReference type="EMBL" id="BNBE01000003">
    <property type="protein sequence ID" value="GHG19976.1"/>
    <property type="molecule type" value="Genomic_DNA"/>
</dbReference>
<name>A0A919BVY9_STRFL</name>
<dbReference type="Proteomes" id="UP000632849">
    <property type="component" value="Unassembled WGS sequence"/>
</dbReference>
<evidence type="ECO:0008006" key="5">
    <source>
        <dbReference type="Google" id="ProtNLM"/>
    </source>
</evidence>
<reference evidence="3" key="2">
    <citation type="submission" date="2020-09" db="EMBL/GenBank/DDBJ databases">
        <authorList>
            <person name="Sun Q."/>
            <person name="Ohkuma M."/>
        </authorList>
    </citation>
    <scope>NUCLEOTIDE SEQUENCE</scope>
    <source>
        <strain evidence="3">JCM 4122</strain>
    </source>
</reference>
<comment type="caution">
    <text evidence="3">The sequence shown here is derived from an EMBL/GenBank/DDBJ whole genome shotgun (WGS) entry which is preliminary data.</text>
</comment>